<comment type="caution">
    <text evidence="7">The sequence shown here is derived from an EMBL/GenBank/DDBJ whole genome shotgun (WGS) entry which is preliminary data.</text>
</comment>
<reference evidence="7 8" key="1">
    <citation type="submission" date="2020-07" db="EMBL/GenBank/DDBJ databases">
        <title>Sequencing the genomes of 1000 actinobacteria strains.</title>
        <authorList>
            <person name="Klenk H.-P."/>
        </authorList>
    </citation>
    <scope>NUCLEOTIDE SEQUENCE [LARGE SCALE GENOMIC DNA]</scope>
    <source>
        <strain evidence="7 8">DSM 104001</strain>
    </source>
</reference>
<accession>A0A853CIP5</accession>
<keyword evidence="3" id="KW-0732">Signal</keyword>
<evidence type="ECO:0000256" key="6">
    <source>
        <dbReference type="RuleBase" id="RU004296"/>
    </source>
</evidence>
<proteinExistence type="inferred from homology"/>
<dbReference type="InterPro" id="IPR008256">
    <property type="entry name" value="Peptidase_S1B"/>
</dbReference>
<dbReference type="InterPro" id="IPR043504">
    <property type="entry name" value="Peptidase_S1_PA_chymotrypsin"/>
</dbReference>
<evidence type="ECO:0000313" key="8">
    <source>
        <dbReference type="Proteomes" id="UP000541969"/>
    </source>
</evidence>
<dbReference type="AlphaFoldDB" id="A0A853CIP5"/>
<dbReference type="EC" id="3.4.21.-" evidence="6"/>
<evidence type="ECO:0000256" key="3">
    <source>
        <dbReference type="ARBA" id="ARBA00022729"/>
    </source>
</evidence>
<keyword evidence="5 6" id="KW-0720">Serine protease</keyword>
<evidence type="ECO:0000256" key="4">
    <source>
        <dbReference type="ARBA" id="ARBA00022801"/>
    </source>
</evidence>
<organism evidence="7 8">
    <name type="scientific">Petropleomorpha daqingensis</name>
    <dbReference type="NCBI Taxonomy" id="2026353"/>
    <lineage>
        <taxon>Bacteria</taxon>
        <taxon>Bacillati</taxon>
        <taxon>Actinomycetota</taxon>
        <taxon>Actinomycetes</taxon>
        <taxon>Geodermatophilales</taxon>
        <taxon>Geodermatophilaceae</taxon>
        <taxon>Petropleomorpha</taxon>
    </lineage>
</organism>
<dbReference type="Pfam" id="PF13365">
    <property type="entry name" value="Trypsin_2"/>
    <property type="match status" value="1"/>
</dbReference>
<dbReference type="GO" id="GO:0008236">
    <property type="term" value="F:serine-type peptidase activity"/>
    <property type="evidence" value="ECO:0007669"/>
    <property type="project" value="UniProtKB-KW"/>
</dbReference>
<comment type="similarity">
    <text evidence="1 6">Belongs to the peptidase S1B family.</text>
</comment>
<dbReference type="PRINTS" id="PR00839">
    <property type="entry name" value="V8PROTEASE"/>
</dbReference>
<name>A0A853CIP5_9ACTN</name>
<keyword evidence="4 6" id="KW-0378">Hydrolase</keyword>
<sequence length="581" mass="61022">MWDKAELAEAIAAHRLAAAEALARVQLGRHPPDTPETFAAAAAVLRQPPEEIWVDQLERLGLLDAFGAALLAQGVGSQPPPFADAVDAAKLAVFTPRALAFRCRVRVNDQITGSGCLIGPSLVLTAWHVVAVGAPGGPQEPAPRIRVVLSDSSEQDVEVPPRFASLCGDEEWTGSAPRADAEVEGRNDVAVLVMRRPAAAHLGHAGLPATAERTASRSVVVLVHYPEGQDRGFGTGRLSKIRNVTARWRHDITTAAGSSGGPCFDRELEMAGLHQGKWQGGGRLVPIGRFLSDLEPLVADDVAPTTLWSLDGSDAALVIGRDLFFQAVAAAGPDSRVRGLRIKRNDPAGPTTGLAFSAEMLGRVLQRRGPEHTVVRVGFDRLVADLVDDVRERVIAAGLPLPEIAPAPAVAPGAAPPEAAARDRAALLAVAVDAAAAQAGRTVWFFFDNPSVALSEAARLALDGFVAAALRRPRLRLVVAGFETVALPGQEFPAPPAAGAGPPGLVVEFLGGFRRSDVVDVLTRAAEDLLGAPANPPVVEAFADVALQGLASFNGLYAAEDLPTVAERVRPALDTWREDGR</sequence>
<evidence type="ECO:0000256" key="1">
    <source>
        <dbReference type="ARBA" id="ARBA00008764"/>
    </source>
</evidence>
<dbReference type="Proteomes" id="UP000541969">
    <property type="component" value="Unassembled WGS sequence"/>
</dbReference>
<dbReference type="InterPro" id="IPR009003">
    <property type="entry name" value="Peptidase_S1_PA"/>
</dbReference>
<evidence type="ECO:0000313" key="7">
    <source>
        <dbReference type="EMBL" id="NYJ06432.1"/>
    </source>
</evidence>
<dbReference type="EMBL" id="JACBZT010000001">
    <property type="protein sequence ID" value="NYJ06432.1"/>
    <property type="molecule type" value="Genomic_DNA"/>
</dbReference>
<protein>
    <recommendedName>
        <fullName evidence="6">Serine protease</fullName>
        <ecNumber evidence="6">3.4.21.-</ecNumber>
    </recommendedName>
</protein>
<keyword evidence="8" id="KW-1185">Reference proteome</keyword>
<dbReference type="GO" id="GO:0006508">
    <property type="term" value="P:proteolysis"/>
    <property type="evidence" value="ECO:0007669"/>
    <property type="project" value="UniProtKB-KW"/>
</dbReference>
<evidence type="ECO:0000256" key="5">
    <source>
        <dbReference type="ARBA" id="ARBA00022825"/>
    </source>
</evidence>
<dbReference type="SUPFAM" id="SSF50494">
    <property type="entry name" value="Trypsin-like serine proteases"/>
    <property type="match status" value="1"/>
</dbReference>
<evidence type="ECO:0000256" key="2">
    <source>
        <dbReference type="ARBA" id="ARBA00022670"/>
    </source>
</evidence>
<dbReference type="Gene3D" id="2.40.10.10">
    <property type="entry name" value="Trypsin-like serine proteases"/>
    <property type="match status" value="2"/>
</dbReference>
<dbReference type="RefSeq" id="WP_179717544.1">
    <property type="nucleotide sequence ID" value="NZ_JACBZT010000001.1"/>
</dbReference>
<keyword evidence="2 6" id="KW-0645">Protease</keyword>
<gene>
    <name evidence="7" type="ORF">GGQ55_002710</name>
</gene>